<name>A0AB72X9A2_9RALS</name>
<dbReference type="EMBL" id="CATWHI010000003">
    <property type="protein sequence ID" value="CAJ0741790.1"/>
    <property type="molecule type" value="Genomic_DNA"/>
</dbReference>
<evidence type="ECO:0000313" key="1">
    <source>
        <dbReference type="EMBL" id="CAJ0741790.1"/>
    </source>
</evidence>
<dbReference type="AlphaFoldDB" id="A0AB72X9A2"/>
<organism evidence="1 2">
    <name type="scientific">Ralstonia edaphi</name>
    <dbReference type="NCBI Taxonomy" id="3058599"/>
    <lineage>
        <taxon>Bacteria</taxon>
        <taxon>Pseudomonadati</taxon>
        <taxon>Pseudomonadota</taxon>
        <taxon>Betaproteobacteria</taxon>
        <taxon>Burkholderiales</taxon>
        <taxon>Burkholderiaceae</taxon>
        <taxon>Ralstonia</taxon>
    </lineage>
</organism>
<keyword evidence="2" id="KW-1185">Reference proteome</keyword>
<accession>A0AB72X9A2</accession>
<gene>
    <name evidence="1" type="ORF">R16034_02821</name>
</gene>
<reference evidence="1 2" key="1">
    <citation type="submission" date="2023-07" db="EMBL/GenBank/DDBJ databases">
        <authorList>
            <person name="Peeters C."/>
        </authorList>
    </citation>
    <scope>NUCLEOTIDE SEQUENCE [LARGE SCALE GENOMIC DNA]</scope>
    <source>
        <strain evidence="1 2">R-16034</strain>
    </source>
</reference>
<proteinExistence type="predicted"/>
<comment type="caution">
    <text evidence="1">The sequence shown here is derived from an EMBL/GenBank/DDBJ whole genome shotgun (WGS) entry which is preliminary data.</text>
</comment>
<protein>
    <submittedName>
        <fullName evidence="1">Uncharacterized protein</fullName>
    </submittedName>
</protein>
<dbReference type="Proteomes" id="UP001189225">
    <property type="component" value="Unassembled WGS sequence"/>
</dbReference>
<evidence type="ECO:0000313" key="2">
    <source>
        <dbReference type="Proteomes" id="UP001189225"/>
    </source>
</evidence>
<sequence length="87" mass="9636">MKRSNTRVYASGGMPGPLSMRIENRQRRAHLVRGMGNEALLRERVVGNAPLVLVERAGNRLQFVLPAVAVERRKVGGRARKHIAGQP</sequence>